<dbReference type="RefSeq" id="WP_164903663.1">
    <property type="nucleotide sequence ID" value="NZ_SAUN01000001.1"/>
</dbReference>
<name>A0A438M5K2_9ACTN</name>
<accession>A0A438M5K2</accession>
<keyword evidence="1" id="KW-0472">Membrane</keyword>
<feature type="transmembrane region" description="Helical" evidence="1">
    <location>
        <begin position="32"/>
        <end position="54"/>
    </location>
</feature>
<keyword evidence="1" id="KW-1133">Transmembrane helix</keyword>
<evidence type="ECO:0000313" key="3">
    <source>
        <dbReference type="Proteomes" id="UP000284824"/>
    </source>
</evidence>
<sequence>MNVSNRVARIIVCIWWWPFVLAYMAFGDLTATQILGLAIASLIGTAVMGFFVSLS</sequence>
<dbReference type="AlphaFoldDB" id="A0A438M5K2"/>
<gene>
    <name evidence="2" type="ORF">EDD27_3593</name>
</gene>
<evidence type="ECO:0000313" key="2">
    <source>
        <dbReference type="EMBL" id="RVX41124.1"/>
    </source>
</evidence>
<proteinExistence type="predicted"/>
<protein>
    <submittedName>
        <fullName evidence="2">Uncharacterized protein</fullName>
    </submittedName>
</protein>
<dbReference type="EMBL" id="SAUN01000001">
    <property type="protein sequence ID" value="RVX41124.1"/>
    <property type="molecule type" value="Genomic_DNA"/>
</dbReference>
<feature type="transmembrane region" description="Helical" evidence="1">
    <location>
        <begin position="7"/>
        <end position="26"/>
    </location>
</feature>
<keyword evidence="1" id="KW-0812">Transmembrane</keyword>
<dbReference type="Proteomes" id="UP000284824">
    <property type="component" value="Unassembled WGS sequence"/>
</dbReference>
<organism evidence="2 3">
    <name type="scientific">Nonomuraea polychroma</name>
    <dbReference type="NCBI Taxonomy" id="46176"/>
    <lineage>
        <taxon>Bacteria</taxon>
        <taxon>Bacillati</taxon>
        <taxon>Actinomycetota</taxon>
        <taxon>Actinomycetes</taxon>
        <taxon>Streptosporangiales</taxon>
        <taxon>Streptosporangiaceae</taxon>
        <taxon>Nonomuraea</taxon>
    </lineage>
</organism>
<evidence type="ECO:0000256" key="1">
    <source>
        <dbReference type="SAM" id="Phobius"/>
    </source>
</evidence>
<keyword evidence="3" id="KW-1185">Reference proteome</keyword>
<reference evidence="2 3" key="1">
    <citation type="submission" date="2019-01" db="EMBL/GenBank/DDBJ databases">
        <title>Sequencing the genomes of 1000 actinobacteria strains.</title>
        <authorList>
            <person name="Klenk H.-P."/>
        </authorList>
    </citation>
    <scope>NUCLEOTIDE SEQUENCE [LARGE SCALE GENOMIC DNA]</scope>
    <source>
        <strain evidence="2 3">DSM 43925</strain>
    </source>
</reference>
<comment type="caution">
    <text evidence="2">The sequence shown here is derived from an EMBL/GenBank/DDBJ whole genome shotgun (WGS) entry which is preliminary data.</text>
</comment>